<evidence type="ECO:0008006" key="8">
    <source>
        <dbReference type="Google" id="ProtNLM"/>
    </source>
</evidence>
<dbReference type="GO" id="GO:0008270">
    <property type="term" value="F:zinc ion binding"/>
    <property type="evidence" value="ECO:0007669"/>
    <property type="project" value="UniProtKB-KW"/>
</dbReference>
<dbReference type="EMBL" id="CAJNOI010000034">
    <property type="protein sequence ID" value="CAF0894404.1"/>
    <property type="molecule type" value="Genomic_DNA"/>
</dbReference>
<evidence type="ECO:0000313" key="7">
    <source>
        <dbReference type="Proteomes" id="UP000663877"/>
    </source>
</evidence>
<organism evidence="5 7">
    <name type="scientific">Adineta steineri</name>
    <dbReference type="NCBI Taxonomy" id="433720"/>
    <lineage>
        <taxon>Eukaryota</taxon>
        <taxon>Metazoa</taxon>
        <taxon>Spiralia</taxon>
        <taxon>Gnathifera</taxon>
        <taxon>Rotifera</taxon>
        <taxon>Eurotatoria</taxon>
        <taxon>Bdelloidea</taxon>
        <taxon>Adinetida</taxon>
        <taxon>Adinetidae</taxon>
        <taxon>Adineta</taxon>
    </lineage>
</organism>
<dbReference type="InterPro" id="IPR011042">
    <property type="entry name" value="6-blade_b-propeller_TolB-like"/>
</dbReference>
<evidence type="ECO:0000313" key="4">
    <source>
        <dbReference type="EMBL" id="CAF0792247.1"/>
    </source>
</evidence>
<dbReference type="Proteomes" id="UP000663877">
    <property type="component" value="Unassembled WGS sequence"/>
</dbReference>
<dbReference type="CDD" id="cd05819">
    <property type="entry name" value="NHL"/>
    <property type="match status" value="1"/>
</dbReference>
<reference evidence="5" key="1">
    <citation type="submission" date="2021-02" db="EMBL/GenBank/DDBJ databases">
        <authorList>
            <person name="Nowell W R."/>
        </authorList>
    </citation>
    <scope>NUCLEOTIDE SEQUENCE</scope>
</reference>
<comment type="caution">
    <text evidence="5">The sequence shown here is derived from an EMBL/GenBank/DDBJ whole genome shotgun (WGS) entry which is preliminary data.</text>
</comment>
<dbReference type="PANTHER" id="PTHR24104:SF25">
    <property type="entry name" value="PROTEIN LIN-41"/>
    <property type="match status" value="1"/>
</dbReference>
<keyword evidence="1" id="KW-0677">Repeat</keyword>
<feature type="chain" id="PRO_5036223662" description="NHL repeat-containing protein" evidence="3">
    <location>
        <begin position="29"/>
        <end position="534"/>
    </location>
</feature>
<sequence length="534" mass="59362">MADGHLKYLSIKSIIIINIVFLLDKVSALSHNCSTTVWALNATTIAGSPTGIQGFTSTLLSFPRAITVGTNDSIYVIDFSSPYYRMQLFYPGSQLGTTIIYTTKGAGLNQLSGVNSLTIDANGNVYILEASNTRVTKWAPGASTGIVVAGLFVDTSDSNTLYVADTYNHRIQKWLYGASNGTTVAGQSGVSGADLDQLFYPRSLAVDSKKSLYIVDYQNNRVVLWLLGATTGIVLAGSLAAGVLPSQLNTPFNVRLDSTGAFIVNDYGNYRIQRFPVLCSPNITSSSSSSTTSVATTLQNTTIVVPLTTNNLTTSANNSTTKLSTSTSQNNSLTNAITNLSSNHSFATPILISLIFLFIVLTDRTCHTIAMILVTNSYFADFIFTLTLFWLIMFTLYNDLQQIYYKDLFRNFRVYNPFCIYVIPINGIEFIYLKLIRYVREMNKRVILVNILLRGKKELKMVFRLVILISIFLIFVFMRIFTSPPKYHFRIALTFIEISTVFVMIILFKFTDPVRTSIMKRINRQSNIVVAIMK</sequence>
<evidence type="ECO:0000313" key="6">
    <source>
        <dbReference type="Proteomes" id="UP000663832"/>
    </source>
</evidence>
<keyword evidence="2" id="KW-1133">Transmembrane helix</keyword>
<evidence type="ECO:0000256" key="1">
    <source>
        <dbReference type="ARBA" id="ARBA00022737"/>
    </source>
</evidence>
<feature type="transmembrane region" description="Helical" evidence="2">
    <location>
        <begin position="461"/>
        <end position="481"/>
    </location>
</feature>
<name>A0A813Z7D7_9BILA</name>
<dbReference type="Proteomes" id="UP000663832">
    <property type="component" value="Unassembled WGS sequence"/>
</dbReference>
<dbReference type="InterPro" id="IPR001258">
    <property type="entry name" value="NHL_repeat"/>
</dbReference>
<dbReference type="Pfam" id="PF01436">
    <property type="entry name" value="NHL"/>
    <property type="match status" value="1"/>
</dbReference>
<evidence type="ECO:0000256" key="3">
    <source>
        <dbReference type="SAM" id="SignalP"/>
    </source>
</evidence>
<evidence type="ECO:0000256" key="2">
    <source>
        <dbReference type="SAM" id="Phobius"/>
    </source>
</evidence>
<accession>A0A813Z7D7</accession>
<keyword evidence="3" id="KW-0732">Signal</keyword>
<gene>
    <name evidence="5" type="ORF">BJG266_LOCUS10130</name>
    <name evidence="4" type="ORF">QVE165_LOCUS3764</name>
</gene>
<proteinExistence type="predicted"/>
<keyword evidence="2" id="KW-0472">Membrane</keyword>
<dbReference type="OrthoDB" id="10044505at2759"/>
<evidence type="ECO:0000313" key="5">
    <source>
        <dbReference type="EMBL" id="CAF0894404.1"/>
    </source>
</evidence>
<feature type="transmembrane region" description="Helical" evidence="2">
    <location>
        <begin position="346"/>
        <end position="362"/>
    </location>
</feature>
<keyword evidence="6" id="KW-1185">Reference proteome</keyword>
<dbReference type="AlphaFoldDB" id="A0A813Z7D7"/>
<dbReference type="Gene3D" id="2.40.10.500">
    <property type="match status" value="1"/>
</dbReference>
<feature type="signal peptide" evidence="3">
    <location>
        <begin position="1"/>
        <end position="28"/>
    </location>
</feature>
<dbReference type="SUPFAM" id="SSF63829">
    <property type="entry name" value="Calcium-dependent phosphotriesterase"/>
    <property type="match status" value="1"/>
</dbReference>
<feature type="transmembrane region" description="Helical" evidence="2">
    <location>
        <begin position="222"/>
        <end position="244"/>
    </location>
</feature>
<protein>
    <recommendedName>
        <fullName evidence="8">NHL repeat-containing protein</fullName>
    </recommendedName>
</protein>
<feature type="transmembrane region" description="Helical" evidence="2">
    <location>
        <begin position="414"/>
        <end position="435"/>
    </location>
</feature>
<feature type="transmembrane region" description="Helical" evidence="2">
    <location>
        <begin position="487"/>
        <end position="511"/>
    </location>
</feature>
<feature type="transmembrane region" description="Helical" evidence="2">
    <location>
        <begin position="369"/>
        <end position="394"/>
    </location>
</feature>
<dbReference type="EMBL" id="CAJNOM010000013">
    <property type="protein sequence ID" value="CAF0792247.1"/>
    <property type="molecule type" value="Genomic_DNA"/>
</dbReference>
<dbReference type="PANTHER" id="PTHR24104">
    <property type="entry name" value="E3 UBIQUITIN-PROTEIN LIGASE NHLRC1-RELATED"/>
    <property type="match status" value="1"/>
</dbReference>
<keyword evidence="2" id="KW-0812">Transmembrane</keyword>
<dbReference type="InterPro" id="IPR050952">
    <property type="entry name" value="TRIM-NHL_E3_ligases"/>
</dbReference>
<dbReference type="Gene3D" id="2.120.10.30">
    <property type="entry name" value="TolB, C-terminal domain"/>
    <property type="match status" value="1"/>
</dbReference>